<dbReference type="InterPro" id="IPR003594">
    <property type="entry name" value="HATPase_dom"/>
</dbReference>
<feature type="transmembrane region" description="Helical" evidence="11">
    <location>
        <begin position="20"/>
        <end position="47"/>
    </location>
</feature>
<dbReference type="GO" id="GO:0016301">
    <property type="term" value="F:kinase activity"/>
    <property type="evidence" value="ECO:0007669"/>
    <property type="project" value="UniProtKB-KW"/>
</dbReference>
<dbReference type="PROSITE" id="PS50109">
    <property type="entry name" value="HIS_KIN"/>
    <property type="match status" value="1"/>
</dbReference>
<dbReference type="InterPro" id="IPR005467">
    <property type="entry name" value="His_kinase_dom"/>
</dbReference>
<dbReference type="Gene3D" id="1.10.287.130">
    <property type="match status" value="1"/>
</dbReference>
<keyword evidence="8 11" id="KW-1133">Transmembrane helix</keyword>
<dbReference type="InterPro" id="IPR036890">
    <property type="entry name" value="HATPase_C_sf"/>
</dbReference>
<evidence type="ECO:0000256" key="10">
    <source>
        <dbReference type="ARBA" id="ARBA00023136"/>
    </source>
</evidence>
<dbReference type="RefSeq" id="WP_377856208.1">
    <property type="nucleotide sequence ID" value="NZ_JBHLZU010000019.1"/>
</dbReference>
<evidence type="ECO:0000256" key="8">
    <source>
        <dbReference type="ARBA" id="ARBA00022989"/>
    </source>
</evidence>
<feature type="domain" description="HAMP" evidence="13">
    <location>
        <begin position="198"/>
        <end position="253"/>
    </location>
</feature>
<dbReference type="CDD" id="cd00075">
    <property type="entry name" value="HATPase"/>
    <property type="match status" value="1"/>
</dbReference>
<protein>
    <recommendedName>
        <fullName evidence="3">histidine kinase</fullName>
        <ecNumber evidence="3">2.7.13.3</ecNumber>
    </recommendedName>
</protein>
<dbReference type="InterPro" id="IPR003660">
    <property type="entry name" value="HAMP_dom"/>
</dbReference>
<evidence type="ECO:0000256" key="9">
    <source>
        <dbReference type="ARBA" id="ARBA00023012"/>
    </source>
</evidence>
<evidence type="ECO:0000256" key="6">
    <source>
        <dbReference type="ARBA" id="ARBA00022692"/>
    </source>
</evidence>
<dbReference type="InterPro" id="IPR004358">
    <property type="entry name" value="Sig_transdc_His_kin-like_C"/>
</dbReference>
<dbReference type="Pfam" id="PF02518">
    <property type="entry name" value="HATPase_c"/>
    <property type="match status" value="1"/>
</dbReference>
<dbReference type="Gene3D" id="3.30.565.10">
    <property type="entry name" value="Histidine kinase-like ATPase, C-terminal domain"/>
    <property type="match status" value="1"/>
</dbReference>
<dbReference type="SMART" id="SM00388">
    <property type="entry name" value="HisKA"/>
    <property type="match status" value="1"/>
</dbReference>
<gene>
    <name evidence="14" type="ORF">ACFFQA_23685</name>
</gene>
<keyword evidence="6 11" id="KW-0812">Transmembrane</keyword>
<dbReference type="InterPro" id="IPR036097">
    <property type="entry name" value="HisK_dim/P_sf"/>
</dbReference>
<dbReference type="PROSITE" id="PS50885">
    <property type="entry name" value="HAMP"/>
    <property type="match status" value="1"/>
</dbReference>
<dbReference type="SUPFAM" id="SSF47384">
    <property type="entry name" value="Homodimeric domain of signal transducing histidine kinase"/>
    <property type="match status" value="1"/>
</dbReference>
<evidence type="ECO:0000256" key="1">
    <source>
        <dbReference type="ARBA" id="ARBA00000085"/>
    </source>
</evidence>
<keyword evidence="15" id="KW-1185">Reference proteome</keyword>
<accession>A0ABV6A3W2</accession>
<dbReference type="CDD" id="cd06225">
    <property type="entry name" value="HAMP"/>
    <property type="match status" value="1"/>
</dbReference>
<dbReference type="InterPro" id="IPR003661">
    <property type="entry name" value="HisK_dim/P_dom"/>
</dbReference>
<name>A0ABV6A3W2_9PSEU</name>
<evidence type="ECO:0000256" key="5">
    <source>
        <dbReference type="ARBA" id="ARBA00022679"/>
    </source>
</evidence>
<dbReference type="SMART" id="SM00387">
    <property type="entry name" value="HATPase_c"/>
    <property type="match status" value="1"/>
</dbReference>
<dbReference type="InterPro" id="IPR050428">
    <property type="entry name" value="TCS_sensor_his_kinase"/>
</dbReference>
<keyword evidence="4" id="KW-0597">Phosphoprotein</keyword>
<evidence type="ECO:0000259" key="13">
    <source>
        <dbReference type="PROSITE" id="PS50885"/>
    </source>
</evidence>
<dbReference type="SUPFAM" id="SSF55874">
    <property type="entry name" value="ATPase domain of HSP90 chaperone/DNA topoisomerase II/histidine kinase"/>
    <property type="match status" value="1"/>
</dbReference>
<proteinExistence type="predicted"/>
<feature type="domain" description="Histidine kinase" evidence="12">
    <location>
        <begin position="268"/>
        <end position="492"/>
    </location>
</feature>
<dbReference type="Gene3D" id="6.10.340.10">
    <property type="match status" value="1"/>
</dbReference>
<dbReference type="SMART" id="SM00304">
    <property type="entry name" value="HAMP"/>
    <property type="match status" value="1"/>
</dbReference>
<evidence type="ECO:0000313" key="14">
    <source>
        <dbReference type="EMBL" id="MFB9906949.1"/>
    </source>
</evidence>
<keyword evidence="5" id="KW-0808">Transferase</keyword>
<dbReference type="PRINTS" id="PR00344">
    <property type="entry name" value="BCTRLSENSOR"/>
</dbReference>
<keyword evidence="7 14" id="KW-0418">Kinase</keyword>
<dbReference type="CDD" id="cd00082">
    <property type="entry name" value="HisKA"/>
    <property type="match status" value="1"/>
</dbReference>
<evidence type="ECO:0000256" key="11">
    <source>
        <dbReference type="SAM" id="Phobius"/>
    </source>
</evidence>
<sequence>MRLFPRTRTRLRRLSLRARLLIGVLVVSAFGLLIAAAAAASLLGTYLTARVDEQLSVVHDALSHLERNNDPFNPPEGSARVQGIPHEYVIEYRRTDGSLSRRFASDERPRTLPDLPSLDLESARARGDQPFEVKALGGQRHQGYRVQVRVMDGDRGVAVVAFDTTSRAETEGSLALIELGVAVVVLVVLTLLGMAAVRVGLRPLEDVERTAESIIAGGDLSRRVPVRSAPGTEIGRLAMTLNTMLTQIDGAFQQRAESESRLRRFVADASHELRTPLAGIRGLAELHRQGAVSPDEVTRLLSRVEAESTRMSVLVEDLLLLARLDEERPASREPVDLIPVAAEAIESVRALDPGRPVSLVILPEESPSEDVPPPLVLGDEQRLHQVAANLLGNAFAHTPRGTPVTVRAGVAPDGEHGVLEVIDHGPGLTADQVEHAFERFYRGDPSRTRTTGGSGLGLSIVAAIVTAHSGTVHHSPTPGGGATFTVRLPLLPS</sequence>
<evidence type="ECO:0000256" key="2">
    <source>
        <dbReference type="ARBA" id="ARBA00004236"/>
    </source>
</evidence>
<organism evidence="14 15">
    <name type="scientific">Allokutzneria oryzae</name>
    <dbReference type="NCBI Taxonomy" id="1378989"/>
    <lineage>
        <taxon>Bacteria</taxon>
        <taxon>Bacillati</taxon>
        <taxon>Actinomycetota</taxon>
        <taxon>Actinomycetes</taxon>
        <taxon>Pseudonocardiales</taxon>
        <taxon>Pseudonocardiaceae</taxon>
        <taxon>Allokutzneria</taxon>
    </lineage>
</organism>
<evidence type="ECO:0000313" key="15">
    <source>
        <dbReference type="Proteomes" id="UP001589693"/>
    </source>
</evidence>
<keyword evidence="10 11" id="KW-0472">Membrane</keyword>
<comment type="catalytic activity">
    <reaction evidence="1">
        <text>ATP + protein L-histidine = ADP + protein N-phospho-L-histidine.</text>
        <dbReference type="EC" id="2.7.13.3"/>
    </reaction>
</comment>
<keyword evidence="9" id="KW-0902">Two-component regulatory system</keyword>
<evidence type="ECO:0000259" key="12">
    <source>
        <dbReference type="PROSITE" id="PS50109"/>
    </source>
</evidence>
<dbReference type="EMBL" id="JBHLZU010000019">
    <property type="protein sequence ID" value="MFB9906949.1"/>
    <property type="molecule type" value="Genomic_DNA"/>
</dbReference>
<reference evidence="14 15" key="1">
    <citation type="submission" date="2024-09" db="EMBL/GenBank/DDBJ databases">
        <authorList>
            <person name="Sun Q."/>
            <person name="Mori K."/>
        </authorList>
    </citation>
    <scope>NUCLEOTIDE SEQUENCE [LARGE SCALE GENOMIC DNA]</scope>
    <source>
        <strain evidence="14 15">TBRC 7907</strain>
    </source>
</reference>
<dbReference type="Proteomes" id="UP001589693">
    <property type="component" value="Unassembled WGS sequence"/>
</dbReference>
<evidence type="ECO:0000256" key="3">
    <source>
        <dbReference type="ARBA" id="ARBA00012438"/>
    </source>
</evidence>
<dbReference type="Pfam" id="PF00512">
    <property type="entry name" value="HisKA"/>
    <property type="match status" value="1"/>
</dbReference>
<dbReference type="Pfam" id="PF00672">
    <property type="entry name" value="HAMP"/>
    <property type="match status" value="1"/>
</dbReference>
<comment type="caution">
    <text evidence="14">The sequence shown here is derived from an EMBL/GenBank/DDBJ whole genome shotgun (WGS) entry which is preliminary data.</text>
</comment>
<dbReference type="PANTHER" id="PTHR45436:SF5">
    <property type="entry name" value="SENSOR HISTIDINE KINASE TRCS"/>
    <property type="match status" value="1"/>
</dbReference>
<evidence type="ECO:0000256" key="4">
    <source>
        <dbReference type="ARBA" id="ARBA00022553"/>
    </source>
</evidence>
<evidence type="ECO:0000256" key="7">
    <source>
        <dbReference type="ARBA" id="ARBA00022777"/>
    </source>
</evidence>
<comment type="subcellular location">
    <subcellularLocation>
        <location evidence="2">Cell membrane</location>
    </subcellularLocation>
</comment>
<dbReference type="PANTHER" id="PTHR45436">
    <property type="entry name" value="SENSOR HISTIDINE KINASE YKOH"/>
    <property type="match status" value="1"/>
</dbReference>
<dbReference type="EC" id="2.7.13.3" evidence="3"/>